<reference evidence="1 2" key="1">
    <citation type="submission" date="2018-10" db="EMBL/GenBank/DDBJ databases">
        <title>Genomic Encyclopedia of Archaeal and Bacterial Type Strains, Phase II (KMG-II): from individual species to whole genera.</title>
        <authorList>
            <person name="Goeker M."/>
        </authorList>
    </citation>
    <scope>NUCLEOTIDE SEQUENCE [LARGE SCALE GENOMIC DNA]</scope>
    <source>
        <strain evidence="1 2">DSM 235</strain>
    </source>
</reference>
<evidence type="ECO:0000313" key="2">
    <source>
        <dbReference type="Proteomes" id="UP000274556"/>
    </source>
</evidence>
<protein>
    <submittedName>
        <fullName evidence="1">Uncharacterized protein</fullName>
    </submittedName>
</protein>
<dbReference type="EMBL" id="RBXL01000001">
    <property type="protein sequence ID" value="RKT46132.1"/>
    <property type="molecule type" value="Genomic_DNA"/>
</dbReference>
<dbReference type="OrthoDB" id="5764769at2"/>
<dbReference type="RefSeq" id="WP_147431130.1">
    <property type="nucleotide sequence ID" value="NZ_RBXL01000001.1"/>
</dbReference>
<evidence type="ECO:0000313" key="1">
    <source>
        <dbReference type="EMBL" id="RKT46132.1"/>
    </source>
</evidence>
<gene>
    <name evidence="1" type="ORF">BDD21_3631</name>
</gene>
<sequence length="206" mass="23496">MFEFLPIVRRSRARIRYEDQVREQYDCVSAYSQLLASSSSYSPLISGRTILIHPKFEFGESRKRVIDVLGRPGHSIHSPNPVTAAILVYRYRLEDYRIRDEIHFSAHGLFYVSRNFSSVTTHRHADVLRAYSEKYLGGSPFDGVKQKIVDSGGREILPTLAPAFIVNYVATSHPAFRQIADYARGASSKYADPDDLQRDSALHDWL</sequence>
<keyword evidence="2" id="KW-1185">Reference proteome</keyword>
<organism evidence="1 2">
    <name type="scientific">Thiocapsa rosea</name>
    <dbReference type="NCBI Taxonomy" id="69360"/>
    <lineage>
        <taxon>Bacteria</taxon>
        <taxon>Pseudomonadati</taxon>
        <taxon>Pseudomonadota</taxon>
        <taxon>Gammaproteobacteria</taxon>
        <taxon>Chromatiales</taxon>
        <taxon>Chromatiaceae</taxon>
        <taxon>Thiocapsa</taxon>
    </lineage>
</organism>
<comment type="caution">
    <text evidence="1">The sequence shown here is derived from an EMBL/GenBank/DDBJ whole genome shotgun (WGS) entry which is preliminary data.</text>
</comment>
<proteinExistence type="predicted"/>
<name>A0A495V9Q2_9GAMM</name>
<accession>A0A495V9Q2</accession>
<dbReference type="Proteomes" id="UP000274556">
    <property type="component" value="Unassembled WGS sequence"/>
</dbReference>
<dbReference type="AlphaFoldDB" id="A0A495V9Q2"/>